<proteinExistence type="predicted"/>
<keyword evidence="2" id="KW-1185">Reference proteome</keyword>
<name>A0ABQ0ILY3_9ACTN</name>
<reference evidence="1 2" key="1">
    <citation type="submission" date="2013-02" db="EMBL/GenBank/DDBJ databases">
        <title>Whole genome shotgun sequence of Gordonia paraffinivorans NBRC 108238.</title>
        <authorList>
            <person name="Isaki-Nakamura S."/>
            <person name="Hosoyama A."/>
            <person name="Tsuchikane K."/>
            <person name="Ando Y."/>
            <person name="Baba S."/>
            <person name="Ohji S."/>
            <person name="Hamada M."/>
            <person name="Tamura T."/>
            <person name="Yamazoe A."/>
            <person name="Yamazaki S."/>
            <person name="Fujita N."/>
        </authorList>
    </citation>
    <scope>NUCLEOTIDE SEQUENCE [LARGE SCALE GENOMIC DNA]</scope>
    <source>
        <strain evidence="1 2">NBRC 108238</strain>
    </source>
</reference>
<evidence type="ECO:0000313" key="2">
    <source>
        <dbReference type="Proteomes" id="UP000035021"/>
    </source>
</evidence>
<dbReference type="EMBL" id="BAOQ01000017">
    <property type="protein sequence ID" value="GAC83976.1"/>
    <property type="molecule type" value="Genomic_DNA"/>
</dbReference>
<evidence type="ECO:0008006" key="3">
    <source>
        <dbReference type="Google" id="ProtNLM"/>
    </source>
</evidence>
<evidence type="ECO:0000313" key="1">
    <source>
        <dbReference type="EMBL" id="GAC83976.1"/>
    </source>
</evidence>
<organism evidence="1 2">
    <name type="scientific">Gordonia paraffinivorans NBRC 108238</name>
    <dbReference type="NCBI Taxonomy" id="1223543"/>
    <lineage>
        <taxon>Bacteria</taxon>
        <taxon>Bacillati</taxon>
        <taxon>Actinomycetota</taxon>
        <taxon>Actinomycetes</taxon>
        <taxon>Mycobacteriales</taxon>
        <taxon>Gordoniaceae</taxon>
        <taxon>Gordonia</taxon>
    </lineage>
</organism>
<dbReference type="Proteomes" id="UP000035021">
    <property type="component" value="Unassembled WGS sequence"/>
</dbReference>
<sequence length="159" mass="17901">MAHRLMDLAHRVNPTKTPAPLSVPTDQWRAEVPEPPALTDPAAICAERLLLLVHYDLDWDAWIGDHRHRYWDELLPARLRAATYRADSLATWWSLLAQALPITVTDRARRLEVAQLLTEPSAPVLTLLRDQLPALILRVRIIAETVADNRRAAASAGEN</sequence>
<accession>A0ABQ0ILY3</accession>
<protein>
    <recommendedName>
        <fullName evidence="3">TetR family transcriptional regulator</fullName>
    </recommendedName>
</protein>
<gene>
    <name evidence="1" type="ORF">GP2_017_00040</name>
</gene>
<comment type="caution">
    <text evidence="1">The sequence shown here is derived from an EMBL/GenBank/DDBJ whole genome shotgun (WGS) entry which is preliminary data.</text>
</comment>